<protein>
    <submittedName>
        <fullName evidence="12">Zinc transporter</fullName>
    </submittedName>
</protein>
<feature type="domain" description="Cation efflux protein transmembrane" evidence="9">
    <location>
        <begin position="51"/>
        <end position="315"/>
    </location>
</feature>
<dbReference type="WBParaSite" id="PTRK_0000139300.1">
    <property type="protein sequence ID" value="PTRK_0000139300.1"/>
    <property type="gene ID" value="PTRK_0000139300"/>
</dbReference>
<feature type="transmembrane region" description="Helical" evidence="8">
    <location>
        <begin position="49"/>
        <end position="72"/>
    </location>
</feature>
<keyword evidence="3" id="KW-0813">Transport</keyword>
<evidence type="ECO:0000313" key="11">
    <source>
        <dbReference type="Proteomes" id="UP000038045"/>
    </source>
</evidence>
<dbReference type="NCBIfam" id="TIGR01297">
    <property type="entry name" value="CDF"/>
    <property type="match status" value="1"/>
</dbReference>
<dbReference type="GO" id="GO:0016020">
    <property type="term" value="C:membrane"/>
    <property type="evidence" value="ECO:0007669"/>
    <property type="project" value="UniProtKB-SubCell"/>
</dbReference>
<keyword evidence="11" id="KW-1185">Reference proteome</keyword>
<sequence>MNDVVKIPPLASDENSNDTFFTNGTSPPIVISNAKPKVKSNVLLTKNEWILFFIILLHLVFFLIELFAGYIYNSIALITDSFHMLTDTVGFVIALVCSKLYKCKSPTNTYDYSRIEILGGFVNSIGLLTLCLSVVFDCISHIISPTKMDDPIRIFIIGCCGLLVNVLGMIAMNFCDISPHTKHDKETHDKKDKSSKKDKKISVKFKKVKKLTEDDEGSKSFIDEENGNFNDFVIKIDEVKNGEKDKNVNMQGVFLHLLADALGSIAVIITAGVVNWFPVPDFFLYYLDPILSLVMISFIVTSTLPLFFKCSRFLLQDIPKDLKYKKLKDGLLEIDSVVNVHHIHVWSLSDNINIGTAHIGLSTIENWYKTHEKLMNVFHRHNIHSTTLQPELYDKDNYENVCNFKCKQEDCNTKVCCQNGIEFNTKTQEK</sequence>
<dbReference type="Pfam" id="PF16916">
    <property type="entry name" value="ZT_dimer"/>
    <property type="match status" value="1"/>
</dbReference>
<feature type="transmembrane region" description="Helical" evidence="8">
    <location>
        <begin position="283"/>
        <end position="308"/>
    </location>
</feature>
<name>A0A0N4Z3B6_PARTI</name>
<keyword evidence="5" id="KW-0862">Zinc</keyword>
<dbReference type="GO" id="GO:0006882">
    <property type="term" value="P:intracellular zinc ion homeostasis"/>
    <property type="evidence" value="ECO:0007669"/>
    <property type="project" value="TreeGrafter"/>
</dbReference>
<feature type="transmembrane region" description="Helical" evidence="8">
    <location>
        <begin position="84"/>
        <end position="101"/>
    </location>
</feature>
<feature type="transmembrane region" description="Helical" evidence="8">
    <location>
        <begin position="155"/>
        <end position="175"/>
    </location>
</feature>
<evidence type="ECO:0000259" key="10">
    <source>
        <dbReference type="Pfam" id="PF16916"/>
    </source>
</evidence>
<proteinExistence type="inferred from homology"/>
<keyword evidence="4 8" id="KW-0812">Transmembrane</keyword>
<feature type="transmembrane region" description="Helical" evidence="8">
    <location>
        <begin position="121"/>
        <end position="143"/>
    </location>
</feature>
<evidence type="ECO:0000256" key="7">
    <source>
        <dbReference type="ARBA" id="ARBA00023136"/>
    </source>
</evidence>
<dbReference type="Proteomes" id="UP000038045">
    <property type="component" value="Unplaced"/>
</dbReference>
<dbReference type="InterPro" id="IPR027470">
    <property type="entry name" value="Cation_efflux_CTD"/>
</dbReference>
<dbReference type="InterPro" id="IPR002524">
    <property type="entry name" value="Cation_efflux"/>
</dbReference>
<evidence type="ECO:0000256" key="1">
    <source>
        <dbReference type="ARBA" id="ARBA00004141"/>
    </source>
</evidence>
<feature type="domain" description="Cation efflux protein cytoplasmic" evidence="10">
    <location>
        <begin position="319"/>
        <end position="391"/>
    </location>
</feature>
<dbReference type="STRING" id="131310.A0A0N4Z3B6"/>
<keyword evidence="6 8" id="KW-1133">Transmembrane helix</keyword>
<accession>A0A0N4Z3B6</accession>
<reference evidence="12" key="1">
    <citation type="submission" date="2017-02" db="UniProtKB">
        <authorList>
            <consortium name="WormBaseParasite"/>
        </authorList>
    </citation>
    <scope>IDENTIFICATION</scope>
</reference>
<dbReference type="AlphaFoldDB" id="A0A0N4Z3B6"/>
<evidence type="ECO:0000313" key="12">
    <source>
        <dbReference type="WBParaSite" id="PTRK_0000139300.1"/>
    </source>
</evidence>
<evidence type="ECO:0000256" key="5">
    <source>
        <dbReference type="ARBA" id="ARBA00022833"/>
    </source>
</evidence>
<dbReference type="InterPro" id="IPR058533">
    <property type="entry name" value="Cation_efflux_TM"/>
</dbReference>
<dbReference type="InterPro" id="IPR027469">
    <property type="entry name" value="Cation_efflux_TMD_sf"/>
</dbReference>
<evidence type="ECO:0000256" key="3">
    <source>
        <dbReference type="ARBA" id="ARBA00022448"/>
    </source>
</evidence>
<evidence type="ECO:0000256" key="6">
    <source>
        <dbReference type="ARBA" id="ARBA00022989"/>
    </source>
</evidence>
<keyword evidence="7 8" id="KW-0472">Membrane</keyword>
<feature type="transmembrane region" description="Helical" evidence="8">
    <location>
        <begin position="253"/>
        <end position="277"/>
    </location>
</feature>
<dbReference type="SUPFAM" id="SSF161111">
    <property type="entry name" value="Cation efflux protein transmembrane domain-like"/>
    <property type="match status" value="1"/>
</dbReference>
<evidence type="ECO:0000256" key="4">
    <source>
        <dbReference type="ARBA" id="ARBA00022692"/>
    </source>
</evidence>
<comment type="subcellular location">
    <subcellularLocation>
        <location evidence="1">Membrane</location>
        <topology evidence="1">Multi-pass membrane protein</topology>
    </subcellularLocation>
</comment>
<dbReference type="PANTHER" id="PTHR45820:SF4">
    <property type="entry name" value="ZINC TRANSPORTER 63C, ISOFORM F"/>
    <property type="match status" value="1"/>
</dbReference>
<dbReference type="Pfam" id="PF01545">
    <property type="entry name" value="Cation_efflux"/>
    <property type="match status" value="1"/>
</dbReference>
<organism evidence="11 12">
    <name type="scientific">Parastrongyloides trichosuri</name>
    <name type="common">Possum-specific nematode worm</name>
    <dbReference type="NCBI Taxonomy" id="131310"/>
    <lineage>
        <taxon>Eukaryota</taxon>
        <taxon>Metazoa</taxon>
        <taxon>Ecdysozoa</taxon>
        <taxon>Nematoda</taxon>
        <taxon>Chromadorea</taxon>
        <taxon>Rhabditida</taxon>
        <taxon>Tylenchina</taxon>
        <taxon>Panagrolaimomorpha</taxon>
        <taxon>Strongyloidoidea</taxon>
        <taxon>Strongyloididae</taxon>
        <taxon>Parastrongyloides</taxon>
    </lineage>
</organism>
<dbReference type="PANTHER" id="PTHR45820">
    <property type="entry name" value="FI23527P1"/>
    <property type="match status" value="1"/>
</dbReference>
<evidence type="ECO:0000256" key="2">
    <source>
        <dbReference type="ARBA" id="ARBA00008873"/>
    </source>
</evidence>
<comment type="similarity">
    <text evidence="2">Belongs to the cation diffusion facilitator (CDF) transporter (TC 2.A.4) family. SLC30A subfamily.</text>
</comment>
<dbReference type="Gene3D" id="1.20.1510.10">
    <property type="entry name" value="Cation efflux protein transmembrane domain"/>
    <property type="match status" value="1"/>
</dbReference>
<evidence type="ECO:0000259" key="9">
    <source>
        <dbReference type="Pfam" id="PF01545"/>
    </source>
</evidence>
<evidence type="ECO:0000256" key="8">
    <source>
        <dbReference type="SAM" id="Phobius"/>
    </source>
</evidence>
<dbReference type="GO" id="GO:0005385">
    <property type="term" value="F:zinc ion transmembrane transporter activity"/>
    <property type="evidence" value="ECO:0007669"/>
    <property type="project" value="TreeGrafter"/>
</dbReference>